<keyword evidence="1" id="KW-0732">Signal</keyword>
<evidence type="ECO:0000259" key="2">
    <source>
        <dbReference type="Pfam" id="PF26530"/>
    </source>
</evidence>
<proteinExistence type="predicted"/>
<dbReference type="Pfam" id="PF26530">
    <property type="entry name" value="NTF2_3"/>
    <property type="match status" value="2"/>
</dbReference>
<feature type="chain" id="PRO_5013942452" description="NTF2-like domain-containing protein" evidence="1">
    <location>
        <begin position="18"/>
        <end position="292"/>
    </location>
</feature>
<dbReference type="EMBL" id="PDUG01000006">
    <property type="protein sequence ID" value="PIC19901.1"/>
    <property type="molecule type" value="Genomic_DNA"/>
</dbReference>
<feature type="domain" description="NTF2-like" evidence="2">
    <location>
        <begin position="54"/>
        <end position="163"/>
    </location>
</feature>
<gene>
    <name evidence="3" type="primary">Cnig_chr_X.g25276</name>
    <name evidence="3" type="ORF">B9Z55_025276</name>
</gene>
<comment type="caution">
    <text evidence="3">The sequence shown here is derived from an EMBL/GenBank/DDBJ whole genome shotgun (WGS) entry which is preliminary data.</text>
</comment>
<dbReference type="InterPro" id="IPR058721">
    <property type="entry name" value="NTF2_3"/>
</dbReference>
<feature type="domain" description="NTF2-like" evidence="2">
    <location>
        <begin position="178"/>
        <end position="285"/>
    </location>
</feature>
<evidence type="ECO:0000313" key="3">
    <source>
        <dbReference type="EMBL" id="PIC19901.1"/>
    </source>
</evidence>
<evidence type="ECO:0000313" key="4">
    <source>
        <dbReference type="Proteomes" id="UP000230233"/>
    </source>
</evidence>
<keyword evidence="4" id="KW-1185">Reference proteome</keyword>
<dbReference type="PANTHER" id="PTHR33940">
    <property type="entry name" value="PROTEIN CBG13625"/>
    <property type="match status" value="1"/>
</dbReference>
<dbReference type="OrthoDB" id="5806857at2759"/>
<feature type="signal peptide" evidence="1">
    <location>
        <begin position="1"/>
        <end position="17"/>
    </location>
</feature>
<organism evidence="3 4">
    <name type="scientific">Caenorhabditis nigoni</name>
    <dbReference type="NCBI Taxonomy" id="1611254"/>
    <lineage>
        <taxon>Eukaryota</taxon>
        <taxon>Metazoa</taxon>
        <taxon>Ecdysozoa</taxon>
        <taxon>Nematoda</taxon>
        <taxon>Chromadorea</taxon>
        <taxon>Rhabditida</taxon>
        <taxon>Rhabditina</taxon>
        <taxon>Rhabditomorpha</taxon>
        <taxon>Rhabditoidea</taxon>
        <taxon>Rhabditidae</taxon>
        <taxon>Peloderinae</taxon>
        <taxon>Caenorhabditis</taxon>
    </lineage>
</organism>
<dbReference type="AlphaFoldDB" id="A0A2G5SYI7"/>
<dbReference type="PANTHER" id="PTHR33940:SF1">
    <property type="entry name" value="APOLIPOPHORIN-RELATED"/>
    <property type="match status" value="1"/>
</dbReference>
<name>A0A2G5SYI7_9PELO</name>
<evidence type="ECO:0000256" key="1">
    <source>
        <dbReference type="SAM" id="SignalP"/>
    </source>
</evidence>
<accession>A0A2G5SYI7</accession>
<sequence>MSFSILVLFLLAGTTWAFVPDDPEFGGTPSIGYPNDISHFTRNAFVTSSESPYQIAREFLARMTQAIKSKNVAVISELFVPEFEFRECGHYIKKEQFIGMLSSMPADFSFILKEAYYAGEPMGELYGFRIRAPGISQYSIEVEFSLYNREQKLFRGQARNCQQKQRFVSFSHSDDSKAIVSKFLESMKQILSSRNAALIGKVFDYGFLYNGCHATYTKAQIVAMITAFPANAPIDFSLVDSKWNNRGQIEYNVYVSVPRMESFKAHFVYCPQRNVLKSGSVNGCPIKGFTVY</sequence>
<reference evidence="4" key="1">
    <citation type="submission" date="2017-10" db="EMBL/GenBank/DDBJ databases">
        <title>Rapid genome shrinkage in a self-fertile nematode reveals novel sperm competition proteins.</title>
        <authorList>
            <person name="Yin D."/>
            <person name="Schwarz E.M."/>
            <person name="Thomas C.G."/>
            <person name="Felde R.L."/>
            <person name="Korf I.F."/>
            <person name="Cutter A.D."/>
            <person name="Schartner C.M."/>
            <person name="Ralston E.J."/>
            <person name="Meyer B.J."/>
            <person name="Haag E.S."/>
        </authorList>
    </citation>
    <scope>NUCLEOTIDE SEQUENCE [LARGE SCALE GENOMIC DNA]</scope>
    <source>
        <strain evidence="4">JU1422</strain>
    </source>
</reference>
<dbReference type="STRING" id="1611254.A0A2G5SYI7"/>
<protein>
    <recommendedName>
        <fullName evidence="2">NTF2-like domain-containing protein</fullName>
    </recommendedName>
</protein>
<dbReference type="Proteomes" id="UP000230233">
    <property type="component" value="Chromosome X"/>
</dbReference>